<dbReference type="AlphaFoldDB" id="A0A2Z4FM47"/>
<sequence>MRSQTNFFTLLCLFALLVIAPLGCSDDSDATNNKRPQTPETCGNGQLDEGEVCDGEQLGGETCESQGATGGQLGCKSTCLGFELTQCSAPATCGDDTIQSPEVCDGSDLAGASCESLGFDRGTLTCANNCLEVNSSGCSYEGECQPTTCADVGAQCGSIDNGCGETLNCGGCDGDLSCGGSGEENICGATCPQGCPDGFSCNTLGVCTGDSDTIAVNMPTATVELVAQVDGQAPQPSSQCGSNTSYRLGYIKLVSISNGEEEEYDIPCNGSLEVAVPKDTYRVSIQGAHSTDLLRREFQTHANLVVDSDMTITANMPTATVQLVAQLNGQAPQPSSQCSGGDAYQLADITLVSLTNGEVEEYGVDCDGTLEVKIPKDTYRVSVEGRFSSDLLRRDFQTHANLVVDSDMTITANMPTATVQLVAQLNGQAPQPSSQCADDAYQLADITLTSLTNGEVKEYGVDCDGTLEVEIPKDTYRVSVEGRYSSDLLRRDFQTHANLVVDADMTITANMPTATVQLVAQLNGQAPQPSSQCADDAYQLADITLTSLTNGEVKEYGVDCAGTLEVEIPKDTYRVSVEGRYSSDLLRRDFQTHANLVVDADMTITANMPTATVQLVAQLNGQAPQPSSQCADDAYQLADITLTSLTNGEVKEYGVDCAGTLEVEIPKDTYRVSVEGRYSSDLLRRDFQTHANLVVDADMTITANMPTATVQLVAQLNGQAPQPSSQCADDAYQLADITLTSLTNGEVEEYGVDCDGTLEVEIPKDTYAVSIEGRSSSDLLRQEYLAIQRIELN</sequence>
<feature type="region of interest" description="Disordered" evidence="1">
    <location>
        <begin position="29"/>
        <end position="48"/>
    </location>
</feature>
<feature type="chain" id="PRO_5016369522" evidence="2">
    <location>
        <begin position="31"/>
        <end position="793"/>
    </location>
</feature>
<feature type="compositionally biased region" description="Polar residues" evidence="1">
    <location>
        <begin position="30"/>
        <end position="44"/>
    </location>
</feature>
<dbReference type="EMBL" id="CP030032">
    <property type="protein sequence ID" value="AWV90077.1"/>
    <property type="molecule type" value="Genomic_DNA"/>
</dbReference>
<dbReference type="OrthoDB" id="5512325at2"/>
<keyword evidence="4" id="KW-1185">Reference proteome</keyword>
<dbReference type="RefSeq" id="WP_111335249.1">
    <property type="nucleotide sequence ID" value="NZ_CP030032.1"/>
</dbReference>
<reference evidence="3 4" key="1">
    <citation type="submission" date="2018-06" db="EMBL/GenBank/DDBJ databases">
        <title>Lujinxingia sediminis gen. nov. sp. nov., a new facultative anaerobic member of the class Deltaproteobacteria, and proposal of Lujinxingaceae fam. nov.</title>
        <authorList>
            <person name="Guo L.-Y."/>
            <person name="Li C.-M."/>
            <person name="Wang S."/>
            <person name="Du Z.-J."/>
        </authorList>
    </citation>
    <scope>NUCLEOTIDE SEQUENCE [LARGE SCALE GENOMIC DNA]</scope>
    <source>
        <strain evidence="3 4">FA350</strain>
    </source>
</reference>
<evidence type="ECO:0000256" key="2">
    <source>
        <dbReference type="SAM" id="SignalP"/>
    </source>
</evidence>
<evidence type="ECO:0000256" key="1">
    <source>
        <dbReference type="SAM" id="MobiDB-lite"/>
    </source>
</evidence>
<protein>
    <submittedName>
        <fullName evidence="3">Uncharacterized protein</fullName>
    </submittedName>
</protein>
<proteinExistence type="predicted"/>
<keyword evidence="2" id="KW-0732">Signal</keyword>
<name>A0A2Z4FM47_9DELT</name>
<accession>A0A2Z4FM47</accession>
<gene>
    <name evidence="3" type="ORF">DN745_12320</name>
</gene>
<feature type="signal peptide" evidence="2">
    <location>
        <begin position="1"/>
        <end position="30"/>
    </location>
</feature>
<dbReference type="Proteomes" id="UP000249799">
    <property type="component" value="Chromosome"/>
</dbReference>
<organism evidence="3 4">
    <name type="scientific">Bradymonas sediminis</name>
    <dbReference type="NCBI Taxonomy" id="1548548"/>
    <lineage>
        <taxon>Bacteria</taxon>
        <taxon>Deltaproteobacteria</taxon>
        <taxon>Bradymonadales</taxon>
        <taxon>Bradymonadaceae</taxon>
        <taxon>Bradymonas</taxon>
    </lineage>
</organism>
<evidence type="ECO:0000313" key="3">
    <source>
        <dbReference type="EMBL" id="AWV90077.1"/>
    </source>
</evidence>
<dbReference type="KEGG" id="bsed:DN745_12320"/>
<evidence type="ECO:0000313" key="4">
    <source>
        <dbReference type="Proteomes" id="UP000249799"/>
    </source>
</evidence>